<dbReference type="GeneTree" id="ENSGT01060000253464"/>
<sequence length="62" mass="7279">MFALVRYLEDNCWAIVPTSHIKIFDPADINDFNKTTKYWVLWGDDGAYYQGQVFLQALLFLC</sequence>
<accession>A0AAY5KK09</accession>
<name>A0AAY5KK09_ESOLU</name>
<proteinExistence type="predicted"/>
<reference evidence="1" key="3">
    <citation type="submission" date="2025-09" db="UniProtKB">
        <authorList>
            <consortium name="Ensembl"/>
        </authorList>
    </citation>
    <scope>IDENTIFICATION</scope>
</reference>
<dbReference type="Proteomes" id="UP000265140">
    <property type="component" value="Chromosome 16"/>
</dbReference>
<evidence type="ECO:0000313" key="1">
    <source>
        <dbReference type="Ensembl" id="ENSELUP00000086752.1"/>
    </source>
</evidence>
<organism evidence="1 2">
    <name type="scientific">Esox lucius</name>
    <name type="common">Northern pike</name>
    <dbReference type="NCBI Taxonomy" id="8010"/>
    <lineage>
        <taxon>Eukaryota</taxon>
        <taxon>Metazoa</taxon>
        <taxon>Chordata</taxon>
        <taxon>Craniata</taxon>
        <taxon>Vertebrata</taxon>
        <taxon>Euteleostomi</taxon>
        <taxon>Actinopterygii</taxon>
        <taxon>Neopterygii</taxon>
        <taxon>Teleostei</taxon>
        <taxon>Protacanthopterygii</taxon>
        <taxon>Esociformes</taxon>
        <taxon>Esocidae</taxon>
        <taxon>Esox</taxon>
    </lineage>
</organism>
<evidence type="ECO:0000313" key="2">
    <source>
        <dbReference type="Proteomes" id="UP000265140"/>
    </source>
</evidence>
<keyword evidence="2" id="KW-1185">Reference proteome</keyword>
<protein>
    <submittedName>
        <fullName evidence="1">Uncharacterized protein</fullName>
    </submittedName>
</protein>
<reference evidence="1" key="2">
    <citation type="submission" date="2025-08" db="UniProtKB">
        <authorList>
            <consortium name="Ensembl"/>
        </authorList>
    </citation>
    <scope>IDENTIFICATION</scope>
</reference>
<reference evidence="1 2" key="1">
    <citation type="submission" date="2020-02" db="EMBL/GenBank/DDBJ databases">
        <title>Esox lucius (northern pike) genome, fEsoLuc1, primary haplotype.</title>
        <authorList>
            <person name="Myers G."/>
            <person name="Karagic N."/>
            <person name="Meyer A."/>
            <person name="Pippel M."/>
            <person name="Reichard M."/>
            <person name="Winkler S."/>
            <person name="Tracey A."/>
            <person name="Sims Y."/>
            <person name="Howe K."/>
            <person name="Rhie A."/>
            <person name="Formenti G."/>
            <person name="Durbin R."/>
            <person name="Fedrigo O."/>
            <person name="Jarvis E.D."/>
        </authorList>
    </citation>
    <scope>NUCLEOTIDE SEQUENCE [LARGE SCALE GENOMIC DNA]</scope>
</reference>
<dbReference type="AlphaFoldDB" id="A0AAY5KK09"/>
<dbReference type="Ensembl" id="ENSELUT00000088493.1">
    <property type="protein sequence ID" value="ENSELUP00000086752.1"/>
    <property type="gene ID" value="ENSELUG00000039873.1"/>
</dbReference>